<protein>
    <submittedName>
        <fullName evidence="2">Uncharacterized protein</fullName>
    </submittedName>
</protein>
<proteinExistence type="predicted"/>
<accession>A0A8B3FID0</accession>
<evidence type="ECO:0000313" key="2">
    <source>
        <dbReference type="EMBL" id="RKO79009.1"/>
    </source>
</evidence>
<sequence length="90" mass="9931">MGLAKAGCGGTPKDAQKKVNKGQGPKDIKHIDEPEQSVPGSQWHTHQTKPEKGKNPALNQDVSIHDGPPSFSKKTLKWLKDHGWNVDDWL</sequence>
<dbReference type="AlphaFoldDB" id="A0A8B3FID0"/>
<organism evidence="2 3">
    <name type="scientific">Pectobacterium parmentieri</name>
    <dbReference type="NCBI Taxonomy" id="1905730"/>
    <lineage>
        <taxon>Bacteria</taxon>
        <taxon>Pseudomonadati</taxon>
        <taxon>Pseudomonadota</taxon>
        <taxon>Gammaproteobacteria</taxon>
        <taxon>Enterobacterales</taxon>
        <taxon>Pectobacteriaceae</taxon>
        <taxon>Pectobacterium</taxon>
    </lineage>
</organism>
<name>A0A8B3FID0_PECPM</name>
<dbReference type="OrthoDB" id="9816400at2"/>
<feature type="region of interest" description="Disordered" evidence="1">
    <location>
        <begin position="1"/>
        <end position="72"/>
    </location>
</feature>
<evidence type="ECO:0000313" key="3">
    <source>
        <dbReference type="Proteomes" id="UP000269665"/>
    </source>
</evidence>
<dbReference type="RefSeq" id="WP_033070813.1">
    <property type="nucleotide sequence ID" value="NZ_BSWE01000003.1"/>
</dbReference>
<dbReference type="KEGG" id="ppar:A8F97_15810"/>
<gene>
    <name evidence="2" type="ORF">C5E00_20705</name>
</gene>
<dbReference type="GeneID" id="45850930"/>
<evidence type="ECO:0000256" key="1">
    <source>
        <dbReference type="SAM" id="MobiDB-lite"/>
    </source>
</evidence>
<feature type="compositionally biased region" description="Basic and acidic residues" evidence="1">
    <location>
        <begin position="24"/>
        <end position="33"/>
    </location>
</feature>
<dbReference type="Proteomes" id="UP000269665">
    <property type="component" value="Unassembled WGS sequence"/>
</dbReference>
<dbReference type="EMBL" id="PSZG01000001">
    <property type="protein sequence ID" value="RKO79009.1"/>
    <property type="molecule type" value="Genomic_DNA"/>
</dbReference>
<comment type="caution">
    <text evidence="2">The sequence shown here is derived from an EMBL/GenBank/DDBJ whole genome shotgun (WGS) entry which is preliminary data.</text>
</comment>
<reference evidence="2 3" key="1">
    <citation type="journal article" date="2018" name="BMC Genomics">
        <title>High genomic variability in the plant pathogenic bacterium Pectobacterium parmentieri deciphered from de novo assembled complete genomes.</title>
        <authorList>
            <person name="Zoledowska S."/>
            <person name="Motyka-Pomagruk A."/>
            <person name="Sledz W."/>
            <person name="Mengoni A."/>
            <person name="Lojkowska E."/>
        </authorList>
    </citation>
    <scope>NUCLEOTIDE SEQUENCE [LARGE SCALE GENOMIC DNA]</scope>
    <source>
        <strain evidence="2 3">IFB5626</strain>
    </source>
</reference>